<dbReference type="SMART" id="SM00271">
    <property type="entry name" value="DnaJ"/>
    <property type="match status" value="1"/>
</dbReference>
<feature type="region of interest" description="Disordered" evidence="1">
    <location>
        <begin position="75"/>
        <end position="99"/>
    </location>
</feature>
<dbReference type="GO" id="GO:0005737">
    <property type="term" value="C:cytoplasm"/>
    <property type="evidence" value="ECO:0007669"/>
    <property type="project" value="TreeGrafter"/>
</dbReference>
<dbReference type="Pfam" id="PF00226">
    <property type="entry name" value="DnaJ"/>
    <property type="match status" value="1"/>
</dbReference>
<dbReference type="PRINTS" id="PR00625">
    <property type="entry name" value="JDOMAIN"/>
</dbReference>
<dbReference type="PANTHER" id="PTHR43948:SF10">
    <property type="entry name" value="MRJ, ISOFORM E"/>
    <property type="match status" value="1"/>
</dbReference>
<dbReference type="SUPFAM" id="SSF46565">
    <property type="entry name" value="Chaperone J-domain"/>
    <property type="match status" value="1"/>
</dbReference>
<protein>
    <recommendedName>
        <fullName evidence="2">J domain-containing protein</fullName>
    </recommendedName>
</protein>
<dbReference type="PANTHER" id="PTHR43948">
    <property type="entry name" value="DNAJ HOMOLOG SUBFAMILY B"/>
    <property type="match status" value="1"/>
</dbReference>
<dbReference type="PROSITE" id="PS50076">
    <property type="entry name" value="DNAJ_2"/>
    <property type="match status" value="1"/>
</dbReference>
<feature type="compositionally biased region" description="Basic residues" evidence="1">
    <location>
        <begin position="364"/>
        <end position="374"/>
    </location>
</feature>
<proteinExistence type="predicted"/>
<evidence type="ECO:0000256" key="1">
    <source>
        <dbReference type="SAM" id="MobiDB-lite"/>
    </source>
</evidence>
<dbReference type="GO" id="GO:0051082">
    <property type="term" value="F:unfolded protein binding"/>
    <property type="evidence" value="ECO:0007669"/>
    <property type="project" value="TreeGrafter"/>
</dbReference>
<dbReference type="CDD" id="cd06257">
    <property type="entry name" value="DnaJ"/>
    <property type="match status" value="1"/>
</dbReference>
<feature type="compositionally biased region" description="Pro residues" evidence="1">
    <location>
        <begin position="313"/>
        <end position="325"/>
    </location>
</feature>
<dbReference type="Gene3D" id="1.10.287.110">
    <property type="entry name" value="DnaJ domain"/>
    <property type="match status" value="1"/>
</dbReference>
<accession>A0A4Q9Q2Z6</accession>
<sequence>MSVSASATLYEILGVTKEATPEEVRKAYRKRALQTHPDRLPQNVSPADKKAAEEQFRLVNNAYEVLNNTENRKLYDKHGVWPPPAEQPDAGRSSARSPFGFPGDPFANDPFFSGHFGSGSHSRGPQWTFTDPFELFNSLFGDLHAAFDNDPFFANTPFTRSPFDDPFFHSPFGSSPLGDPFGGSLFCSSPFGGSPFGGSLLGGSPFGGFLTGPAMNSSNTRVYSSRSQTIGSNGRFVSQSQTTRTINGRTESITKRVDAEGNEHVIYSSPDGERYTINGVEQPSGGYIDAPRRSSTMPAPRSPPAAIADRPAEPPVNVVPPPPPAQSFNVPISSGPHRYSHAYAQPQPQPQPVPVVPPVQPSHHERRSSRHSHRERAMTEDPRRSSGTYVPPPTSPVDRDRRHSNQMDADPPMPGRYNSTSTRPSSHSHSHGHHDRHDPSDKRASKISTGHSPRHSHDGKDATRDRERERERGGVRDAGSPTTSTGSRRGWRGW</sequence>
<dbReference type="EMBL" id="ML145101">
    <property type="protein sequence ID" value="TBU60954.1"/>
    <property type="molecule type" value="Genomic_DNA"/>
</dbReference>
<dbReference type="GO" id="GO:0044183">
    <property type="term" value="F:protein folding chaperone"/>
    <property type="evidence" value="ECO:0007669"/>
    <property type="project" value="TreeGrafter"/>
</dbReference>
<evidence type="ECO:0000313" key="3">
    <source>
        <dbReference type="EMBL" id="TBU60954.1"/>
    </source>
</evidence>
<dbReference type="InterPro" id="IPR001623">
    <property type="entry name" value="DnaJ_domain"/>
</dbReference>
<feature type="domain" description="J" evidence="2">
    <location>
        <begin position="8"/>
        <end position="79"/>
    </location>
</feature>
<dbReference type="PROSITE" id="PS00636">
    <property type="entry name" value="DNAJ_1"/>
    <property type="match status" value="1"/>
</dbReference>
<dbReference type="AlphaFoldDB" id="A0A4Q9Q2Z6"/>
<keyword evidence="4" id="KW-1185">Reference proteome</keyword>
<feature type="compositionally biased region" description="Basic and acidic residues" evidence="1">
    <location>
        <begin position="455"/>
        <end position="475"/>
    </location>
</feature>
<dbReference type="InterPro" id="IPR018253">
    <property type="entry name" value="DnaJ_domain_CS"/>
</dbReference>
<feature type="compositionally biased region" description="Basic and acidic residues" evidence="1">
    <location>
        <begin position="435"/>
        <end position="444"/>
    </location>
</feature>
<name>A0A4Q9Q2Z6_9APHY</name>
<dbReference type="GO" id="GO:0051087">
    <property type="term" value="F:protein-folding chaperone binding"/>
    <property type="evidence" value="ECO:0007669"/>
    <property type="project" value="TreeGrafter"/>
</dbReference>
<dbReference type="Proteomes" id="UP000292082">
    <property type="component" value="Unassembled WGS sequence"/>
</dbReference>
<evidence type="ECO:0000259" key="2">
    <source>
        <dbReference type="PROSITE" id="PS50076"/>
    </source>
</evidence>
<reference evidence="3 4" key="1">
    <citation type="submission" date="2019-01" db="EMBL/GenBank/DDBJ databases">
        <title>Draft genome sequences of three monokaryotic isolates of the white-rot basidiomycete fungus Dichomitus squalens.</title>
        <authorList>
            <consortium name="DOE Joint Genome Institute"/>
            <person name="Lopez S.C."/>
            <person name="Andreopoulos B."/>
            <person name="Pangilinan J."/>
            <person name="Lipzen A."/>
            <person name="Riley R."/>
            <person name="Ahrendt S."/>
            <person name="Ng V."/>
            <person name="Barry K."/>
            <person name="Daum C."/>
            <person name="Grigoriev I.V."/>
            <person name="Hilden K.S."/>
            <person name="Makela M.R."/>
            <person name="de Vries R.P."/>
        </authorList>
    </citation>
    <scope>NUCLEOTIDE SEQUENCE [LARGE SCALE GENOMIC DNA]</scope>
    <source>
        <strain evidence="3 4">CBS 464.89</strain>
    </source>
</reference>
<evidence type="ECO:0000313" key="4">
    <source>
        <dbReference type="Proteomes" id="UP000292082"/>
    </source>
</evidence>
<feature type="region of interest" description="Disordered" evidence="1">
    <location>
        <begin position="266"/>
        <end position="494"/>
    </location>
</feature>
<dbReference type="GO" id="GO:0005634">
    <property type="term" value="C:nucleus"/>
    <property type="evidence" value="ECO:0007669"/>
    <property type="project" value="TreeGrafter"/>
</dbReference>
<gene>
    <name evidence="3" type="ORF">BD310DRAFT_846710</name>
</gene>
<dbReference type="InterPro" id="IPR036869">
    <property type="entry name" value="J_dom_sf"/>
</dbReference>
<dbReference type="STRING" id="114155.A0A4Q9Q2Z6"/>
<feature type="region of interest" description="Disordered" evidence="1">
    <location>
        <begin position="31"/>
        <end position="50"/>
    </location>
</feature>
<feature type="compositionally biased region" description="Basic and acidic residues" evidence="1">
    <location>
        <begin position="375"/>
        <end position="384"/>
    </location>
</feature>
<feature type="compositionally biased region" description="Pro residues" evidence="1">
    <location>
        <begin position="347"/>
        <end position="360"/>
    </location>
</feature>
<organism evidence="3 4">
    <name type="scientific">Dichomitus squalens</name>
    <dbReference type="NCBI Taxonomy" id="114155"/>
    <lineage>
        <taxon>Eukaryota</taxon>
        <taxon>Fungi</taxon>
        <taxon>Dikarya</taxon>
        <taxon>Basidiomycota</taxon>
        <taxon>Agaricomycotina</taxon>
        <taxon>Agaricomycetes</taxon>
        <taxon>Polyporales</taxon>
        <taxon>Polyporaceae</taxon>
        <taxon>Dichomitus</taxon>
    </lineage>
</organism>